<accession>A0A1F5PG45</accession>
<organism evidence="3 4">
    <name type="scientific">Candidatus Doudnabacteria bacterium RIFCSPHIGHO2_01_FULL_50_11</name>
    <dbReference type="NCBI Taxonomy" id="1817828"/>
    <lineage>
        <taxon>Bacteria</taxon>
        <taxon>Candidatus Doudnaibacteriota</taxon>
    </lineage>
</organism>
<protein>
    <submittedName>
        <fullName evidence="3">Uncharacterized protein</fullName>
    </submittedName>
</protein>
<dbReference type="AlphaFoldDB" id="A0A1F5PG45"/>
<sequence>MLSTRAYTHNPRQKNMKTKKSSPKHIPLPADYPLLMVVMFALIALSLVVMVFYLGALLSFQNNLLSMSPGYNASGSGVIESVNYHTHQLPQEFPAELIRSQQGSFLSSQEMSSEGVGSLKFVSFKSSDTVAALTSYYREFLWRQLFFFSEQADARGISITASRGGASLNVGISPDSSEGSLVAIYYRLTK</sequence>
<keyword evidence="2" id="KW-0472">Membrane</keyword>
<reference evidence="3 4" key="1">
    <citation type="journal article" date="2016" name="Nat. Commun.">
        <title>Thousands of microbial genomes shed light on interconnected biogeochemical processes in an aquifer system.</title>
        <authorList>
            <person name="Anantharaman K."/>
            <person name="Brown C.T."/>
            <person name="Hug L.A."/>
            <person name="Sharon I."/>
            <person name="Castelle C.J."/>
            <person name="Probst A.J."/>
            <person name="Thomas B.C."/>
            <person name="Singh A."/>
            <person name="Wilkins M.J."/>
            <person name="Karaoz U."/>
            <person name="Brodie E.L."/>
            <person name="Williams K.H."/>
            <person name="Hubbard S.S."/>
            <person name="Banfield J.F."/>
        </authorList>
    </citation>
    <scope>NUCLEOTIDE SEQUENCE [LARGE SCALE GENOMIC DNA]</scope>
</reference>
<gene>
    <name evidence="3" type="ORF">A2722_02360</name>
</gene>
<feature type="compositionally biased region" description="Basic residues" evidence="1">
    <location>
        <begin position="11"/>
        <end position="23"/>
    </location>
</feature>
<proteinExistence type="predicted"/>
<keyword evidence="2" id="KW-0812">Transmembrane</keyword>
<feature type="region of interest" description="Disordered" evidence="1">
    <location>
        <begin position="1"/>
        <end position="24"/>
    </location>
</feature>
<evidence type="ECO:0000256" key="1">
    <source>
        <dbReference type="SAM" id="MobiDB-lite"/>
    </source>
</evidence>
<dbReference type="EMBL" id="MFEO01000030">
    <property type="protein sequence ID" value="OGE88724.1"/>
    <property type="molecule type" value="Genomic_DNA"/>
</dbReference>
<evidence type="ECO:0000313" key="3">
    <source>
        <dbReference type="EMBL" id="OGE88724.1"/>
    </source>
</evidence>
<name>A0A1F5PG45_9BACT</name>
<keyword evidence="2" id="KW-1133">Transmembrane helix</keyword>
<feature type="transmembrane region" description="Helical" evidence="2">
    <location>
        <begin position="32"/>
        <end position="58"/>
    </location>
</feature>
<comment type="caution">
    <text evidence="3">The sequence shown here is derived from an EMBL/GenBank/DDBJ whole genome shotgun (WGS) entry which is preliminary data.</text>
</comment>
<evidence type="ECO:0000313" key="4">
    <source>
        <dbReference type="Proteomes" id="UP000178377"/>
    </source>
</evidence>
<evidence type="ECO:0000256" key="2">
    <source>
        <dbReference type="SAM" id="Phobius"/>
    </source>
</evidence>
<dbReference type="Proteomes" id="UP000178377">
    <property type="component" value="Unassembled WGS sequence"/>
</dbReference>